<dbReference type="OrthoDB" id="29657at2759"/>
<dbReference type="AlphaFoldDB" id="A0A484NL82"/>
<feature type="signal peptide" evidence="7">
    <location>
        <begin position="1"/>
        <end position="24"/>
    </location>
</feature>
<feature type="transmembrane region" description="Helical" evidence="6">
    <location>
        <begin position="384"/>
        <end position="402"/>
    </location>
</feature>
<feature type="domain" description="CAND6/7 N-terminal" evidence="9">
    <location>
        <begin position="36"/>
        <end position="157"/>
    </location>
</feature>
<dbReference type="Pfam" id="PF06814">
    <property type="entry name" value="GOST_TM"/>
    <property type="match status" value="1"/>
</dbReference>
<feature type="chain" id="PRO_5019719367" description="Intimal thickness related receptor IRP domain-containing protein" evidence="7">
    <location>
        <begin position="25"/>
        <end position="408"/>
    </location>
</feature>
<evidence type="ECO:0000313" key="10">
    <source>
        <dbReference type="EMBL" id="VFR02272.1"/>
    </source>
</evidence>
<keyword evidence="4 6" id="KW-1133">Transmembrane helix</keyword>
<keyword evidence="3 7" id="KW-0732">Signal</keyword>
<evidence type="ECO:0000256" key="3">
    <source>
        <dbReference type="ARBA" id="ARBA00022729"/>
    </source>
</evidence>
<evidence type="ECO:0008006" key="12">
    <source>
        <dbReference type="Google" id="ProtNLM"/>
    </source>
</evidence>
<accession>A0A484NL82</accession>
<evidence type="ECO:0000256" key="7">
    <source>
        <dbReference type="SAM" id="SignalP"/>
    </source>
</evidence>
<name>A0A484NL82_9ASTE</name>
<feature type="transmembrane region" description="Helical" evidence="6">
    <location>
        <begin position="316"/>
        <end position="336"/>
    </location>
</feature>
<feature type="transmembrane region" description="Helical" evidence="6">
    <location>
        <begin position="203"/>
        <end position="220"/>
    </location>
</feature>
<dbReference type="EMBL" id="OOIL02006793">
    <property type="protein sequence ID" value="VFR02272.1"/>
    <property type="molecule type" value="Genomic_DNA"/>
</dbReference>
<reference evidence="10 11" key="1">
    <citation type="submission" date="2018-04" db="EMBL/GenBank/DDBJ databases">
        <authorList>
            <person name="Vogel A."/>
        </authorList>
    </citation>
    <scope>NUCLEOTIDE SEQUENCE [LARGE SCALE GENOMIC DNA]</scope>
</reference>
<evidence type="ECO:0000313" key="11">
    <source>
        <dbReference type="Proteomes" id="UP000595140"/>
    </source>
</evidence>
<dbReference type="InterPro" id="IPR009637">
    <property type="entry name" value="GPR107/GPR108-like"/>
</dbReference>
<keyword evidence="5 6" id="KW-0472">Membrane</keyword>
<evidence type="ECO:0000256" key="1">
    <source>
        <dbReference type="ARBA" id="ARBA00004141"/>
    </source>
</evidence>
<gene>
    <name evidence="10" type="ORF">CCAM_LOCUS44047</name>
</gene>
<evidence type="ECO:0000259" key="9">
    <source>
        <dbReference type="Pfam" id="PF21904"/>
    </source>
</evidence>
<keyword evidence="11" id="KW-1185">Reference proteome</keyword>
<evidence type="ECO:0000259" key="8">
    <source>
        <dbReference type="Pfam" id="PF06814"/>
    </source>
</evidence>
<keyword evidence="2 6" id="KW-0812">Transmembrane</keyword>
<protein>
    <recommendedName>
        <fullName evidence="12">Intimal thickness related receptor IRP domain-containing protein</fullName>
    </recommendedName>
</protein>
<evidence type="ECO:0000256" key="5">
    <source>
        <dbReference type="ARBA" id="ARBA00023136"/>
    </source>
</evidence>
<dbReference type="PANTHER" id="PTHR21229">
    <property type="entry name" value="LUNG SEVEN TRANSMEMBRANE RECEPTOR"/>
    <property type="match status" value="1"/>
</dbReference>
<dbReference type="InterPro" id="IPR053937">
    <property type="entry name" value="GOST_TM"/>
</dbReference>
<evidence type="ECO:0000256" key="2">
    <source>
        <dbReference type="ARBA" id="ARBA00022692"/>
    </source>
</evidence>
<feature type="transmembrane region" description="Helical" evidence="6">
    <location>
        <begin position="174"/>
        <end position="191"/>
    </location>
</feature>
<evidence type="ECO:0000256" key="4">
    <source>
        <dbReference type="ARBA" id="ARBA00022989"/>
    </source>
</evidence>
<dbReference type="GO" id="GO:0016020">
    <property type="term" value="C:membrane"/>
    <property type="evidence" value="ECO:0007669"/>
    <property type="project" value="UniProtKB-SubCell"/>
</dbReference>
<dbReference type="GO" id="GO:0005794">
    <property type="term" value="C:Golgi apparatus"/>
    <property type="evidence" value="ECO:0007669"/>
    <property type="project" value="TreeGrafter"/>
</dbReference>
<proteinExistence type="predicted"/>
<feature type="transmembrane region" description="Helical" evidence="6">
    <location>
        <begin position="276"/>
        <end position="296"/>
    </location>
</feature>
<dbReference type="PANTHER" id="PTHR21229:SF22">
    <property type="entry name" value="DBJ|BAA84809.1"/>
    <property type="match status" value="1"/>
</dbReference>
<dbReference type="Proteomes" id="UP000595140">
    <property type="component" value="Unassembled WGS sequence"/>
</dbReference>
<sequence>MYYSKVSHLRVLLLLLIALAAAAAYHLAAGEIRHSEISMDNSFFTPLDDFMFTQTGRLELNITGLSFLPPANLSKVGFVIQRHGGFLISVDDFNSTVCPLEADNLQKVLTFDQLPNLNTSQLNFVYSDTKPGFCTLLFVNCPQQMNVSMRVRSSMYNLEEDDKRNYLTCTTLPLVYYLFSLVYLVLVAVWVRVLSVHRAYASGVHYFMLAVVLLSALNMFCQGQDEWRIMRTGSGDAWELWFYTFSLLKGLSFYTLVLLIASGWKFLKPYLLKREKIVLIAVMGLQCAGNAALVLAHKRVGSYDFDILWEALVGTFNLISALAALLSIKWSINFLLAPHPHRRDSFVLKNLKFFRDYMSFSADFLLTGRSGAVLLEILLPRDKLWIAVAGVEGLSVGFYVYTARSFIP</sequence>
<dbReference type="Pfam" id="PF21904">
    <property type="entry name" value="CAND6-7_N"/>
    <property type="match status" value="1"/>
</dbReference>
<evidence type="ECO:0000256" key="6">
    <source>
        <dbReference type="SAM" id="Phobius"/>
    </source>
</evidence>
<dbReference type="InterPro" id="IPR054103">
    <property type="entry name" value="CAND6-7_N"/>
</dbReference>
<comment type="subcellular location">
    <subcellularLocation>
        <location evidence="1">Membrane</location>
        <topology evidence="1">Multi-pass membrane protein</topology>
    </subcellularLocation>
</comment>
<feature type="transmembrane region" description="Helical" evidence="6">
    <location>
        <begin position="240"/>
        <end position="264"/>
    </location>
</feature>
<organism evidence="10 11">
    <name type="scientific">Cuscuta campestris</name>
    <dbReference type="NCBI Taxonomy" id="132261"/>
    <lineage>
        <taxon>Eukaryota</taxon>
        <taxon>Viridiplantae</taxon>
        <taxon>Streptophyta</taxon>
        <taxon>Embryophyta</taxon>
        <taxon>Tracheophyta</taxon>
        <taxon>Spermatophyta</taxon>
        <taxon>Magnoliopsida</taxon>
        <taxon>eudicotyledons</taxon>
        <taxon>Gunneridae</taxon>
        <taxon>Pentapetalae</taxon>
        <taxon>asterids</taxon>
        <taxon>lamiids</taxon>
        <taxon>Solanales</taxon>
        <taxon>Convolvulaceae</taxon>
        <taxon>Cuscuteae</taxon>
        <taxon>Cuscuta</taxon>
        <taxon>Cuscuta subgen. Grammica</taxon>
        <taxon>Cuscuta sect. Cleistogrammica</taxon>
    </lineage>
</organism>
<feature type="domain" description="GOST seven transmembrane" evidence="8">
    <location>
        <begin position="174"/>
        <end position="342"/>
    </location>
</feature>